<dbReference type="InterPro" id="IPR036038">
    <property type="entry name" value="Aminotransferase-like"/>
</dbReference>
<dbReference type="AlphaFoldDB" id="A0A128EF06"/>
<dbReference type="OrthoDB" id="1148709at2"/>
<name>A0A128EF06_9BACT</name>
<dbReference type="RefSeq" id="WP_075540168.1">
    <property type="nucleotide sequence ID" value="NZ_CP053844.1"/>
</dbReference>
<reference evidence="1 2" key="1">
    <citation type="submission" date="2016-02" db="EMBL/GenBank/DDBJ databases">
        <authorList>
            <consortium name="Pathogen Informatics"/>
        </authorList>
    </citation>
    <scope>NUCLEOTIDE SEQUENCE [LARGE SCALE GENOMIC DNA]</scope>
    <source>
        <strain evidence="1 2">RC20</strain>
    </source>
</reference>
<dbReference type="Pfam" id="PF01063">
    <property type="entry name" value="Aminotran_4"/>
    <property type="match status" value="1"/>
</dbReference>
<dbReference type="InterPro" id="IPR001544">
    <property type="entry name" value="Aminotrans_IV"/>
</dbReference>
<proteinExistence type="predicted"/>
<keyword evidence="2" id="KW-1185">Reference proteome</keyword>
<evidence type="ECO:0000313" key="2">
    <source>
        <dbReference type="Proteomes" id="UP000069632"/>
    </source>
</evidence>
<evidence type="ECO:0000313" key="1">
    <source>
        <dbReference type="EMBL" id="CZE47504.1"/>
    </source>
</evidence>
<protein>
    <submittedName>
        <fullName evidence="1">Putative chorismate binding enzyme</fullName>
    </submittedName>
</protein>
<dbReference type="Gene3D" id="3.20.10.10">
    <property type="entry name" value="D-amino Acid Aminotransferase, subunit A, domain 2"/>
    <property type="match status" value="1"/>
</dbReference>
<organism evidence="1 2">
    <name type="scientific">Campylobacter geochelonis</name>
    <dbReference type="NCBI Taxonomy" id="1780362"/>
    <lineage>
        <taxon>Bacteria</taxon>
        <taxon>Pseudomonadati</taxon>
        <taxon>Campylobacterota</taxon>
        <taxon>Epsilonproteobacteria</taxon>
        <taxon>Campylobacterales</taxon>
        <taxon>Campylobacteraceae</taxon>
        <taxon>Campylobacter</taxon>
    </lineage>
</organism>
<dbReference type="GO" id="GO:0003824">
    <property type="term" value="F:catalytic activity"/>
    <property type="evidence" value="ECO:0007669"/>
    <property type="project" value="InterPro"/>
</dbReference>
<accession>A0A128EF06</accession>
<dbReference type="InterPro" id="IPR043132">
    <property type="entry name" value="BCAT-like_C"/>
</dbReference>
<gene>
    <name evidence="1" type="ORF">ERS672216_00929</name>
</gene>
<dbReference type="EMBL" id="FIZP01000003">
    <property type="protein sequence ID" value="CZE47504.1"/>
    <property type="molecule type" value="Genomic_DNA"/>
</dbReference>
<dbReference type="Gene3D" id="3.30.470.10">
    <property type="match status" value="1"/>
</dbReference>
<sequence>MRCLKKPILLFETIKVENGVALNLDFHEARAISACGGLKFSIREMLKKECESLKSSQIYRAKLVYNEFGEFAKCEIYPYVAREFKTFKLVEVDFKYEKKFLDRDLINHAFQKRDGCDEILMLKDGFATDTSIANIAIFDGFNWLSPKKPLLQGTTRARLLENGFLKLADINRDMLLSTKKFAILNAMVGFKKIDKFEFIV</sequence>
<dbReference type="SUPFAM" id="SSF56752">
    <property type="entry name" value="D-aminoacid aminotransferase-like PLP-dependent enzymes"/>
    <property type="match status" value="1"/>
</dbReference>
<dbReference type="InterPro" id="IPR043131">
    <property type="entry name" value="BCAT-like_N"/>
</dbReference>
<dbReference type="Proteomes" id="UP000069632">
    <property type="component" value="Unassembled WGS sequence"/>
</dbReference>